<dbReference type="PANTHER" id="PTHR43004">
    <property type="entry name" value="TRK SYSTEM POTASSIUM UPTAKE PROTEIN"/>
    <property type="match status" value="1"/>
</dbReference>
<proteinExistence type="predicted"/>
<dbReference type="RefSeq" id="WP_011647202.1">
    <property type="nucleotide sequence ID" value="NZ_ARYI01000012.1"/>
</dbReference>
<dbReference type="PRINTS" id="PR00420">
    <property type="entry name" value="RNGMNOXGNASE"/>
</dbReference>
<sequence>MNTIETPVLIMGGGPAGLALAVDLGWRGVPCVLIEQEGPEARRNHPRMDNVGIRSMEFARRWGIVKQVEQAGFPRDLPLSIAYTTGILGPELARDIGPTLQEAPVPPFSPQKHELCPQNFFDPVMQEAAQSYRGNRLYYHHKLTAFQDEGHQVLATVEPTDGGTPLLVRAQYLMACDGAGSSVAAALGQSPVMDRLLSCSTNIFIRSPELTARTGGSRAYRYILVGVDGVWGSFVNIDGRDVWRLQLLGSDTWPAWSDDDIHAFVRRGLGGEVAYELLSWVPWARRERVADRFRVGRCFLVGDSAHQMSPTGGYGMNTGIAEAVDLSWKIAAVLDGWGGPALLDSYEAERRPVAARNVKQGSENLSAMRSAPSEPRLLEPGEVGNIARAKVGQWVRAAMQREWRSYGIHLGAIYRGSPITAAEEADCPEQDVAQFAQRACVGGRAPHIWLAEGQSTLDLFGRGFVLLDFSGHSAEPVAPLIKAAEIAGVPLAYQAITNDEAARLFETSYVLVRPDGHIAWRSDAPPENPGKLIDRVRGVASGATGDRPVHLETAKTTTT</sequence>
<gene>
    <name evidence="5" type="ORF">HHI_13280</name>
</gene>
<dbReference type="PATRIC" id="fig|1280951.3.peg.2675"/>
<dbReference type="EMBL" id="ARYI01000012">
    <property type="protein sequence ID" value="KCZ90513.1"/>
    <property type="molecule type" value="Genomic_DNA"/>
</dbReference>
<dbReference type="InterPro" id="IPR002938">
    <property type="entry name" value="FAD-bd"/>
</dbReference>
<dbReference type="GO" id="GO:0016709">
    <property type="term" value="F:oxidoreductase activity, acting on paired donors, with incorporation or reduction of molecular oxygen, NAD(P)H as one donor, and incorporation of one atom of oxygen"/>
    <property type="evidence" value="ECO:0007669"/>
    <property type="project" value="UniProtKB-ARBA"/>
</dbReference>
<keyword evidence="2" id="KW-0285">Flavoprotein</keyword>
<protein>
    <recommendedName>
        <fullName evidence="4">FAD-binding domain-containing protein</fullName>
    </recommendedName>
</protein>
<evidence type="ECO:0000256" key="3">
    <source>
        <dbReference type="ARBA" id="ARBA00022827"/>
    </source>
</evidence>
<dbReference type="InterPro" id="IPR050641">
    <property type="entry name" value="RIFMO-like"/>
</dbReference>
<dbReference type="SUPFAM" id="SSF51905">
    <property type="entry name" value="FAD/NAD(P)-binding domain"/>
    <property type="match status" value="1"/>
</dbReference>
<dbReference type="NCBIfam" id="NF004780">
    <property type="entry name" value="PRK06126.1"/>
    <property type="match status" value="1"/>
</dbReference>
<evidence type="ECO:0000256" key="1">
    <source>
        <dbReference type="ARBA" id="ARBA00001974"/>
    </source>
</evidence>
<dbReference type="GO" id="GO:0071949">
    <property type="term" value="F:FAD binding"/>
    <property type="evidence" value="ECO:0007669"/>
    <property type="project" value="InterPro"/>
</dbReference>
<dbReference type="Gene3D" id="3.40.30.120">
    <property type="match status" value="1"/>
</dbReference>
<evidence type="ECO:0000313" key="6">
    <source>
        <dbReference type="Proteomes" id="UP000025061"/>
    </source>
</evidence>
<evidence type="ECO:0000256" key="2">
    <source>
        <dbReference type="ARBA" id="ARBA00022630"/>
    </source>
</evidence>
<dbReference type="PANTHER" id="PTHR43004:SF19">
    <property type="entry name" value="BINDING MONOOXYGENASE, PUTATIVE (JCVI)-RELATED"/>
    <property type="match status" value="1"/>
</dbReference>
<dbReference type="InterPro" id="IPR036188">
    <property type="entry name" value="FAD/NAD-bd_sf"/>
</dbReference>
<dbReference type="Pfam" id="PF21274">
    <property type="entry name" value="Rng_hyd_C"/>
    <property type="match status" value="1"/>
</dbReference>
<keyword evidence="6" id="KW-1185">Reference proteome</keyword>
<dbReference type="Proteomes" id="UP000025061">
    <property type="component" value="Unassembled WGS sequence"/>
</dbReference>
<reference evidence="5 6" key="1">
    <citation type="submission" date="2013-04" db="EMBL/GenBank/DDBJ databases">
        <title>Hyphomonas hirschiana VP5 Genome Sequencing.</title>
        <authorList>
            <person name="Lai Q."/>
            <person name="Shao Z."/>
        </authorList>
    </citation>
    <scope>NUCLEOTIDE SEQUENCE [LARGE SCALE GENOMIC DNA]</scope>
    <source>
        <strain evidence="5 6">VP5</strain>
    </source>
</reference>
<dbReference type="Gene3D" id="3.50.50.60">
    <property type="entry name" value="FAD/NAD(P)-binding domain"/>
    <property type="match status" value="1"/>
</dbReference>
<accession>A0A059FJ56</accession>
<comment type="caution">
    <text evidence="5">The sequence shown here is derived from an EMBL/GenBank/DDBJ whole genome shotgun (WGS) entry which is preliminary data.</text>
</comment>
<dbReference type="AlphaFoldDB" id="A0A059FJ56"/>
<organism evidence="5 6">
    <name type="scientific">Hyphomonas hirschiana VP5</name>
    <dbReference type="NCBI Taxonomy" id="1280951"/>
    <lineage>
        <taxon>Bacteria</taxon>
        <taxon>Pseudomonadati</taxon>
        <taxon>Pseudomonadota</taxon>
        <taxon>Alphaproteobacteria</taxon>
        <taxon>Hyphomonadales</taxon>
        <taxon>Hyphomonadaceae</taxon>
        <taxon>Hyphomonas</taxon>
    </lineage>
</organism>
<comment type="cofactor">
    <cofactor evidence="1">
        <name>FAD</name>
        <dbReference type="ChEBI" id="CHEBI:57692"/>
    </cofactor>
</comment>
<dbReference type="OrthoDB" id="9791689at2"/>
<evidence type="ECO:0000313" key="5">
    <source>
        <dbReference type="EMBL" id="KCZ90513.1"/>
    </source>
</evidence>
<keyword evidence="3" id="KW-0274">FAD</keyword>
<feature type="domain" description="FAD-binding" evidence="4">
    <location>
        <begin position="5"/>
        <end position="359"/>
    </location>
</feature>
<dbReference type="Gene3D" id="3.30.9.10">
    <property type="entry name" value="D-Amino Acid Oxidase, subunit A, domain 2"/>
    <property type="match status" value="1"/>
</dbReference>
<dbReference type="Pfam" id="PF01494">
    <property type="entry name" value="FAD_binding_3"/>
    <property type="match status" value="1"/>
</dbReference>
<name>A0A059FJ56_9PROT</name>
<evidence type="ECO:0000259" key="4">
    <source>
        <dbReference type="Pfam" id="PF01494"/>
    </source>
</evidence>